<evidence type="ECO:0000313" key="4">
    <source>
        <dbReference type="Proteomes" id="UP000480178"/>
    </source>
</evidence>
<accession>A0A6C0GGY3</accession>
<dbReference type="KEGG" id="rhoz:GXP67_10380"/>
<dbReference type="AlphaFoldDB" id="A0A6C0GGY3"/>
<sequence length="179" mass="20271">MAGKEFISIKKAAQLTGQSEHTLLKLWNRYQSTTKVKEKNGKRYISQALLKKKLAAYTEEPEINNTTHTAQKPPDSPVSGDSPTILGLLTQQLQEKDKQLSSKDTQIAQLIERTREQNNIIFSLEQHQQQLESKLALQIPAPPQPDNKESKPQINYVFIALIMLLVGVVLIIFYTFLNS</sequence>
<keyword evidence="2" id="KW-1133">Transmembrane helix</keyword>
<dbReference type="EMBL" id="CP048222">
    <property type="protein sequence ID" value="QHT67023.1"/>
    <property type="molecule type" value="Genomic_DNA"/>
</dbReference>
<keyword evidence="4" id="KW-1185">Reference proteome</keyword>
<feature type="region of interest" description="Disordered" evidence="1">
    <location>
        <begin position="63"/>
        <end position="83"/>
    </location>
</feature>
<protein>
    <submittedName>
        <fullName evidence="3">Uncharacterized protein</fullName>
    </submittedName>
</protein>
<keyword evidence="2" id="KW-0472">Membrane</keyword>
<proteinExistence type="predicted"/>
<gene>
    <name evidence="3" type="ORF">GXP67_10380</name>
</gene>
<evidence type="ECO:0000256" key="2">
    <source>
        <dbReference type="SAM" id="Phobius"/>
    </source>
</evidence>
<dbReference type="Proteomes" id="UP000480178">
    <property type="component" value="Chromosome"/>
</dbReference>
<keyword evidence="2" id="KW-0812">Transmembrane</keyword>
<evidence type="ECO:0000256" key="1">
    <source>
        <dbReference type="SAM" id="MobiDB-lite"/>
    </source>
</evidence>
<reference evidence="3 4" key="1">
    <citation type="submission" date="2020-01" db="EMBL/GenBank/DDBJ databases">
        <authorList>
            <person name="Kim M.K."/>
        </authorList>
    </citation>
    <scope>NUCLEOTIDE SEQUENCE [LARGE SCALE GENOMIC DNA]</scope>
    <source>
        <strain evidence="3 4">172606-1</strain>
    </source>
</reference>
<dbReference type="RefSeq" id="WP_162443067.1">
    <property type="nucleotide sequence ID" value="NZ_CP048222.1"/>
</dbReference>
<name>A0A6C0GGY3_9BACT</name>
<organism evidence="3 4">
    <name type="scientific">Rhodocytophaga rosea</name>
    <dbReference type="NCBI Taxonomy" id="2704465"/>
    <lineage>
        <taxon>Bacteria</taxon>
        <taxon>Pseudomonadati</taxon>
        <taxon>Bacteroidota</taxon>
        <taxon>Cytophagia</taxon>
        <taxon>Cytophagales</taxon>
        <taxon>Rhodocytophagaceae</taxon>
        <taxon>Rhodocytophaga</taxon>
    </lineage>
</organism>
<feature type="transmembrane region" description="Helical" evidence="2">
    <location>
        <begin position="156"/>
        <end position="177"/>
    </location>
</feature>
<evidence type="ECO:0000313" key="3">
    <source>
        <dbReference type="EMBL" id="QHT67023.1"/>
    </source>
</evidence>